<name>A0A9P6Q797_9FUNG</name>
<dbReference type="PANTHER" id="PTHR15608">
    <property type="entry name" value="SPLICING FACTOR U2AF-ASSOCIATED PROTEIN 2"/>
    <property type="match status" value="1"/>
</dbReference>
<evidence type="ECO:0000256" key="2">
    <source>
        <dbReference type="ARBA" id="ARBA00022664"/>
    </source>
</evidence>
<dbReference type="CDD" id="cd12281">
    <property type="entry name" value="RRM1_TatSF1_like"/>
    <property type="match status" value="1"/>
</dbReference>
<dbReference type="CDD" id="cd12282">
    <property type="entry name" value="RRM2_TatSF1_like"/>
    <property type="match status" value="1"/>
</dbReference>
<feature type="compositionally biased region" description="Acidic residues" evidence="7">
    <location>
        <begin position="121"/>
        <end position="134"/>
    </location>
</feature>
<dbReference type="GO" id="GO:0005686">
    <property type="term" value="C:U2 snRNP"/>
    <property type="evidence" value="ECO:0007669"/>
    <property type="project" value="TreeGrafter"/>
</dbReference>
<feature type="region of interest" description="Disordered" evidence="7">
    <location>
        <begin position="147"/>
        <end position="182"/>
    </location>
</feature>
<dbReference type="InterPro" id="IPR035979">
    <property type="entry name" value="RBD_domain_sf"/>
</dbReference>
<sequence>MDSTASEQTRKSAEPSTTTSAVFQEEVEDDDQQPVLQPGGGQQNMHYVEETAKWTYTDQDGVSFEYDEQLKAWFPMYDEQLIQAQQSAYGETVPDTIDNVFAENKKRQHQDMTGDEAYGNYDEEEKDDDDEDDEVSIHEADLIAMANLPGAGEGSKYNNNNKNKNKRAKNAPKERKPKPVTSVFVTGLPPDADLEEMVDMFKKGGVFMDDDDGQPRIKLYTNDQGQKNGEALVTYLRPESVPLAIDLLDDTEFRPGQKATKMRVQQAVFKEKEKTQGGRISEDRKKKTQKKFQKMEKKLGWFDDENKLTAERWRKVCILKHMFTTQEMEADPTLILDLKEDIREECEKLGEVTNVIIYDQHPDGVVSVKFKDVESAELCIRLMNGRFFAGQRIEAELYDGHTKYDVKKSKEEMEAEEKQRLERYAKWLEAEEAKTNKDGEERVLAADAPTP</sequence>
<keyword evidence="3" id="KW-0677">Repeat</keyword>
<organism evidence="9 10">
    <name type="scientific">Actinomortierella ambigua</name>
    <dbReference type="NCBI Taxonomy" id="1343610"/>
    <lineage>
        <taxon>Eukaryota</taxon>
        <taxon>Fungi</taxon>
        <taxon>Fungi incertae sedis</taxon>
        <taxon>Mucoromycota</taxon>
        <taxon>Mortierellomycotina</taxon>
        <taxon>Mortierellomycetes</taxon>
        <taxon>Mortierellales</taxon>
        <taxon>Mortierellaceae</taxon>
        <taxon>Actinomortierella</taxon>
    </lineage>
</organism>
<comment type="similarity">
    <text evidence="1">Belongs to the HTATSF1 family.</text>
</comment>
<protein>
    <recommendedName>
        <fullName evidence="8">RRM domain-containing protein</fullName>
    </recommendedName>
</protein>
<dbReference type="Gene3D" id="3.30.70.330">
    <property type="match status" value="2"/>
</dbReference>
<dbReference type="FunFam" id="3.30.70.330:FF:000105">
    <property type="entry name" value="HIV Tat-specific factor 1 homolog"/>
    <property type="match status" value="1"/>
</dbReference>
<dbReference type="Proteomes" id="UP000807716">
    <property type="component" value="Unassembled WGS sequence"/>
</dbReference>
<keyword evidence="10" id="KW-1185">Reference proteome</keyword>
<dbReference type="OrthoDB" id="10258585at2759"/>
<dbReference type="SUPFAM" id="SSF54928">
    <property type="entry name" value="RNA-binding domain, RBD"/>
    <property type="match status" value="2"/>
</dbReference>
<accession>A0A9P6Q797</accession>
<dbReference type="GO" id="GO:0000398">
    <property type="term" value="P:mRNA splicing, via spliceosome"/>
    <property type="evidence" value="ECO:0007669"/>
    <property type="project" value="InterPro"/>
</dbReference>
<evidence type="ECO:0000256" key="7">
    <source>
        <dbReference type="SAM" id="MobiDB-lite"/>
    </source>
</evidence>
<dbReference type="PROSITE" id="PS50102">
    <property type="entry name" value="RRM"/>
    <property type="match status" value="1"/>
</dbReference>
<evidence type="ECO:0000256" key="5">
    <source>
        <dbReference type="ARBA" id="ARBA00023187"/>
    </source>
</evidence>
<feature type="region of interest" description="Disordered" evidence="7">
    <location>
        <begin position="103"/>
        <end position="135"/>
    </location>
</feature>
<evidence type="ECO:0000256" key="4">
    <source>
        <dbReference type="ARBA" id="ARBA00022884"/>
    </source>
</evidence>
<gene>
    <name evidence="9" type="ORF">DFQ27_003165</name>
</gene>
<feature type="compositionally biased region" description="Basic residues" evidence="7">
    <location>
        <begin position="163"/>
        <end position="178"/>
    </location>
</feature>
<dbReference type="InterPro" id="IPR000504">
    <property type="entry name" value="RRM_dom"/>
</dbReference>
<dbReference type="GO" id="GO:0003723">
    <property type="term" value="F:RNA binding"/>
    <property type="evidence" value="ECO:0007669"/>
    <property type="project" value="UniProtKB-UniRule"/>
</dbReference>
<dbReference type="InterPro" id="IPR034393">
    <property type="entry name" value="TatSF1-like"/>
</dbReference>
<keyword evidence="2" id="KW-0507">mRNA processing</keyword>
<dbReference type="Pfam" id="PF00076">
    <property type="entry name" value="RRM_1"/>
    <property type="match status" value="2"/>
</dbReference>
<keyword evidence="5" id="KW-0508">mRNA splicing</keyword>
<proteinExistence type="inferred from homology"/>
<evidence type="ECO:0000313" key="10">
    <source>
        <dbReference type="Proteomes" id="UP000807716"/>
    </source>
</evidence>
<evidence type="ECO:0000259" key="8">
    <source>
        <dbReference type="PROSITE" id="PS50102"/>
    </source>
</evidence>
<comment type="caution">
    <text evidence="9">The sequence shown here is derived from an EMBL/GenBank/DDBJ whole genome shotgun (WGS) entry which is preliminary data.</text>
</comment>
<evidence type="ECO:0000256" key="6">
    <source>
        <dbReference type="PROSITE-ProRule" id="PRU00176"/>
    </source>
</evidence>
<reference evidence="9" key="1">
    <citation type="journal article" date="2020" name="Fungal Divers.">
        <title>Resolving the Mortierellaceae phylogeny through synthesis of multi-gene phylogenetics and phylogenomics.</title>
        <authorList>
            <person name="Vandepol N."/>
            <person name="Liber J."/>
            <person name="Desiro A."/>
            <person name="Na H."/>
            <person name="Kennedy M."/>
            <person name="Barry K."/>
            <person name="Grigoriev I.V."/>
            <person name="Miller A.N."/>
            <person name="O'Donnell K."/>
            <person name="Stajich J.E."/>
            <person name="Bonito G."/>
        </authorList>
    </citation>
    <scope>NUCLEOTIDE SEQUENCE</scope>
    <source>
        <strain evidence="9">BC1065</strain>
    </source>
</reference>
<evidence type="ECO:0000256" key="1">
    <source>
        <dbReference type="ARBA" id="ARBA00007747"/>
    </source>
</evidence>
<feature type="compositionally biased region" description="Basic and acidic residues" evidence="7">
    <location>
        <begin position="103"/>
        <end position="112"/>
    </location>
</feature>
<keyword evidence="4 6" id="KW-0694">RNA-binding</keyword>
<dbReference type="EMBL" id="JAAAJB010000228">
    <property type="protein sequence ID" value="KAG0261064.1"/>
    <property type="molecule type" value="Genomic_DNA"/>
</dbReference>
<dbReference type="AlphaFoldDB" id="A0A9P6Q797"/>
<dbReference type="InterPro" id="IPR034392">
    <property type="entry name" value="TatSF1-like_RRM1"/>
</dbReference>
<dbReference type="InterPro" id="IPR012677">
    <property type="entry name" value="Nucleotide-bd_a/b_plait_sf"/>
</dbReference>
<evidence type="ECO:0000256" key="3">
    <source>
        <dbReference type="ARBA" id="ARBA00022737"/>
    </source>
</evidence>
<feature type="domain" description="RRM" evidence="8">
    <location>
        <begin position="181"/>
        <end position="269"/>
    </location>
</feature>
<dbReference type="SMART" id="SM00360">
    <property type="entry name" value="RRM"/>
    <property type="match status" value="2"/>
</dbReference>
<dbReference type="GO" id="GO:0005684">
    <property type="term" value="C:U2-type spliceosomal complex"/>
    <property type="evidence" value="ECO:0007669"/>
    <property type="project" value="TreeGrafter"/>
</dbReference>
<dbReference type="PANTHER" id="PTHR15608:SF0">
    <property type="entry name" value="HIV TAT-SPECIFIC FACTOR 1"/>
    <property type="match status" value="1"/>
</dbReference>
<feature type="region of interest" description="Disordered" evidence="7">
    <location>
        <begin position="1"/>
        <end position="46"/>
    </location>
</feature>
<evidence type="ECO:0000313" key="9">
    <source>
        <dbReference type="EMBL" id="KAG0261064.1"/>
    </source>
</evidence>